<feature type="transmembrane region" description="Helical" evidence="1">
    <location>
        <begin position="364"/>
        <end position="383"/>
    </location>
</feature>
<feature type="transmembrane region" description="Helical" evidence="1">
    <location>
        <begin position="94"/>
        <end position="116"/>
    </location>
</feature>
<keyword evidence="1" id="KW-0812">Transmembrane</keyword>
<feature type="transmembrane region" description="Helical" evidence="1">
    <location>
        <begin position="243"/>
        <end position="271"/>
    </location>
</feature>
<reference evidence="2 3" key="1">
    <citation type="journal article" date="2021" name="Int. J. Syst. Evol. Microbiol.">
        <title>Reticulibacter mediterranei gen. nov., sp. nov., within the new family Reticulibacteraceae fam. nov., and Ktedonospora formicarum gen. nov., sp. nov., Ktedonobacter robiniae sp. nov., Dictyobacter formicarum sp. nov. and Dictyobacter arantiisoli sp. nov., belonging to the class Ktedonobacteria.</title>
        <authorList>
            <person name="Yabe S."/>
            <person name="Zheng Y."/>
            <person name="Wang C.M."/>
            <person name="Sakai Y."/>
            <person name="Abe K."/>
            <person name="Yokota A."/>
            <person name="Donadio S."/>
            <person name="Cavaletti L."/>
            <person name="Monciardini P."/>
        </authorList>
    </citation>
    <scope>NUCLEOTIDE SEQUENCE [LARGE SCALE GENOMIC DNA]</scope>
    <source>
        <strain evidence="2 3">SOSP1-30</strain>
    </source>
</reference>
<dbReference type="Proteomes" id="UP000654345">
    <property type="component" value="Unassembled WGS sequence"/>
</dbReference>
<keyword evidence="1" id="KW-1133">Transmembrane helix</keyword>
<evidence type="ECO:0000313" key="3">
    <source>
        <dbReference type="Proteomes" id="UP000654345"/>
    </source>
</evidence>
<keyword evidence="1" id="KW-0472">Membrane</keyword>
<proteinExistence type="predicted"/>
<feature type="transmembrane region" description="Helical" evidence="1">
    <location>
        <begin position="122"/>
        <end position="145"/>
    </location>
</feature>
<feature type="transmembrane region" description="Helical" evidence="1">
    <location>
        <begin position="440"/>
        <end position="462"/>
    </location>
</feature>
<sequence length="540" mass="58929">MARSLYRFYLYAVATALLIFAITAFGSLLSTGLAFTPLRGTYQSIPAQAQFVQAVSYACVAFLIAGLLGGLHYWLICRDLRQEPQAAHSAIRSFFLNTTEGISVAFGVPLLGAALSSLASTYYSGVIFIWSSALSFLLLACLVHLERRRTGEPTGLALVFQRIHIFGVQLVLLFTVTAFFVFVPAIREVIDTLFFGGAAQCDMNSSCNPANPFWLLISLLWVAGSWIFYSWMARQDRSMATRLIFHGLGLAYGVAFLLRGCFLAIVVLLHLGYRDTVHLAQILGYQGTYDFFSPLVLGVLLIGIYVWSLNSSIRQELTRLEVLRLTMLAIVGAVLAGAFWWGLGRLLFNELEIVFPTNGVLVDHQAWFESWALVLCGACYVLVDWYVRRVYKRDGELVAGPRRGYVLTLLGAGVLAGAIGLAVVLYTGVTTLLGSAVSNWQLAAQGGLSAFLVGGVLVGIYLPTALREHLFKGSEVPHEEKPSSVVVQQPTGVVSEEGHEEQPALSQDAAIEAILDALLANNLSRDQAAARLHELIHVGK</sequence>
<protein>
    <recommendedName>
        <fullName evidence="4">DUF5671 domain-containing protein</fullName>
    </recommendedName>
</protein>
<evidence type="ECO:0008006" key="4">
    <source>
        <dbReference type="Google" id="ProtNLM"/>
    </source>
</evidence>
<dbReference type="RefSeq" id="WP_201371976.1">
    <property type="nucleotide sequence ID" value="NZ_BNJG01000001.1"/>
</dbReference>
<feature type="transmembrane region" description="Helical" evidence="1">
    <location>
        <begin position="9"/>
        <end position="35"/>
    </location>
</feature>
<feature type="transmembrane region" description="Helical" evidence="1">
    <location>
        <begin position="165"/>
        <end position="186"/>
    </location>
</feature>
<comment type="caution">
    <text evidence="2">The sequence shown here is derived from an EMBL/GenBank/DDBJ whole genome shotgun (WGS) entry which is preliminary data.</text>
</comment>
<feature type="transmembrane region" description="Helical" evidence="1">
    <location>
        <begin position="55"/>
        <end position="74"/>
    </location>
</feature>
<gene>
    <name evidence="2" type="ORF">KSB_38610</name>
</gene>
<dbReference type="EMBL" id="BNJG01000001">
    <property type="protein sequence ID" value="GHO55386.1"/>
    <property type="molecule type" value="Genomic_DNA"/>
</dbReference>
<feature type="transmembrane region" description="Helical" evidence="1">
    <location>
        <begin position="291"/>
        <end position="310"/>
    </location>
</feature>
<keyword evidence="3" id="KW-1185">Reference proteome</keyword>
<evidence type="ECO:0000256" key="1">
    <source>
        <dbReference type="SAM" id="Phobius"/>
    </source>
</evidence>
<feature type="transmembrane region" description="Helical" evidence="1">
    <location>
        <begin position="322"/>
        <end position="344"/>
    </location>
</feature>
<accession>A0ABQ3URK8</accession>
<organism evidence="2 3">
    <name type="scientific">Ktedonobacter robiniae</name>
    <dbReference type="NCBI Taxonomy" id="2778365"/>
    <lineage>
        <taxon>Bacteria</taxon>
        <taxon>Bacillati</taxon>
        <taxon>Chloroflexota</taxon>
        <taxon>Ktedonobacteria</taxon>
        <taxon>Ktedonobacterales</taxon>
        <taxon>Ktedonobacteraceae</taxon>
        <taxon>Ktedonobacter</taxon>
    </lineage>
</organism>
<evidence type="ECO:0000313" key="2">
    <source>
        <dbReference type="EMBL" id="GHO55386.1"/>
    </source>
</evidence>
<name>A0ABQ3URK8_9CHLR</name>
<feature type="transmembrane region" description="Helical" evidence="1">
    <location>
        <begin position="404"/>
        <end position="428"/>
    </location>
</feature>
<feature type="transmembrane region" description="Helical" evidence="1">
    <location>
        <begin position="213"/>
        <end position="231"/>
    </location>
</feature>